<evidence type="ECO:0008006" key="3">
    <source>
        <dbReference type="Google" id="ProtNLM"/>
    </source>
</evidence>
<organism evidence="1 2">
    <name type="scientific">Lactococcus phage P092</name>
    <dbReference type="NCBI Taxonomy" id="1476887"/>
    <lineage>
        <taxon>Viruses</taxon>
        <taxon>Duplodnaviria</taxon>
        <taxon>Heunggongvirae</taxon>
        <taxon>Uroviricota</taxon>
        <taxon>Caudoviricetes</taxon>
        <taxon>Nevevirus</taxon>
        <taxon>Nevevirus P092</taxon>
    </lineage>
</organism>
<dbReference type="RefSeq" id="YP_009035066.1">
    <property type="nucleotide sequence ID" value="NC_024203.1"/>
</dbReference>
<dbReference type="KEGG" id="vg:19526881"/>
<dbReference type="EMBL" id="KJ489011">
    <property type="protein sequence ID" value="AHV83046.1"/>
    <property type="molecule type" value="Genomic_DNA"/>
</dbReference>
<dbReference type="Proteomes" id="UP000019789">
    <property type="component" value="Segment"/>
</dbReference>
<reference evidence="1 2" key="1">
    <citation type="submission" date="2014-02" db="EMBL/GenBank/DDBJ databases">
        <title>Complete genome sequences of four novel Lactococcus lactis phages distantly related to the rare 1706 phage species.</title>
        <authorList>
            <person name="Kot W."/>
            <person name="Neve H."/>
            <person name="Vogensen F.K."/>
            <person name="Heller K.J."/>
            <person name="Hansen L.H."/>
        </authorList>
    </citation>
    <scope>NUCLEOTIDE SEQUENCE [LARGE SCALE GENOMIC DNA]</scope>
</reference>
<sequence>MTNGILTYSKAISYPDFGDRLKYLSLWDKGYDSPRTMSNPFYHSPAWYACRDAVITRDLRWDLGIKDLEIAGKVIVHHINPLTEEDIEYNSDKLFDLENLITVSVETHNRIHYAPRIDDFIERQPGDTLLW</sequence>
<accession>X4Y7Q3</accession>
<evidence type="ECO:0000313" key="2">
    <source>
        <dbReference type="Proteomes" id="UP000019789"/>
    </source>
</evidence>
<name>X4Y7Q3_9CAUD</name>
<proteinExistence type="predicted"/>
<keyword evidence="2" id="KW-1185">Reference proteome</keyword>
<evidence type="ECO:0000313" key="1">
    <source>
        <dbReference type="EMBL" id="AHV83046.1"/>
    </source>
</evidence>
<protein>
    <recommendedName>
        <fullName evidence="3">Homing endonuclease</fullName>
    </recommendedName>
</protein>
<dbReference type="GeneID" id="19526881"/>
<gene>
    <name evidence="1" type="ORF">P092_005</name>
</gene>